<dbReference type="EMBL" id="PYMM01000010">
    <property type="protein sequence ID" value="PSU15996.1"/>
    <property type="molecule type" value="Genomic_DNA"/>
</dbReference>
<accession>A0ABD6X103</accession>
<proteinExistence type="predicted"/>
<name>A0ABD6X103_PHODM</name>
<sequence length="153" mass="17803">MINSSNNDIRIFLTFDENGKNSDLFNLMNNEMFINNIVEYLYDSNSKITIISNKVKTIRNSDFFLKLNNMDLIQDRVFIRSIESKTFANLKKKGLDTEFVISEPSTILFGDFDKISMSKDNPPFVNFNSESFFNVLLRFFNMVVSLKMEQTGD</sequence>
<evidence type="ECO:0000313" key="2">
    <source>
        <dbReference type="Proteomes" id="UP000241404"/>
    </source>
</evidence>
<organism evidence="1 2">
    <name type="scientific">Photobacterium damselae</name>
    <dbReference type="NCBI Taxonomy" id="38293"/>
    <lineage>
        <taxon>Bacteria</taxon>
        <taxon>Pseudomonadati</taxon>
        <taxon>Pseudomonadota</taxon>
        <taxon>Gammaproteobacteria</taxon>
        <taxon>Vibrionales</taxon>
        <taxon>Vibrionaceae</taxon>
        <taxon>Photobacterium</taxon>
    </lineage>
</organism>
<dbReference type="Proteomes" id="UP000241404">
    <property type="component" value="Unassembled WGS sequence"/>
</dbReference>
<dbReference type="AlphaFoldDB" id="A0ABD6X103"/>
<comment type="caution">
    <text evidence="1">The sequence shown here is derived from an EMBL/GenBank/DDBJ whole genome shotgun (WGS) entry which is preliminary data.</text>
</comment>
<gene>
    <name evidence="1" type="ORF">CTM90_14780</name>
</gene>
<evidence type="ECO:0000313" key="1">
    <source>
        <dbReference type="EMBL" id="PSU15996.1"/>
    </source>
</evidence>
<protein>
    <submittedName>
        <fullName evidence="1">Uncharacterized protein</fullName>
    </submittedName>
</protein>
<reference evidence="1 2" key="1">
    <citation type="submission" date="2018-03" db="EMBL/GenBank/DDBJ databases">
        <title>Whole genome sequencing of Histamine producing bacteria.</title>
        <authorList>
            <person name="Butler K."/>
        </authorList>
    </citation>
    <scope>NUCLEOTIDE SEQUENCE [LARGE SCALE GENOMIC DNA]</scope>
    <source>
        <strain evidence="1 2">BT-6</strain>
    </source>
</reference>